<keyword evidence="3" id="KW-1185">Reference proteome</keyword>
<name>A0ABR4MQQ5_9PEZI</name>
<proteinExistence type="predicted"/>
<protein>
    <submittedName>
        <fullName evidence="2">Ubiquitin-conjugating enzyme protein 17</fullName>
    </submittedName>
</protein>
<evidence type="ECO:0000313" key="2">
    <source>
        <dbReference type="EMBL" id="KAL2890580.1"/>
    </source>
</evidence>
<evidence type="ECO:0000256" key="1">
    <source>
        <dbReference type="SAM" id="MobiDB-lite"/>
    </source>
</evidence>
<dbReference type="EMBL" id="JABSNW010000002">
    <property type="protein sequence ID" value="KAL2890580.1"/>
    <property type="molecule type" value="Genomic_DNA"/>
</dbReference>
<dbReference type="RefSeq" id="XP_070861760.1">
    <property type="nucleotide sequence ID" value="XM_071006360.1"/>
</dbReference>
<dbReference type="SUPFAM" id="SSF54495">
    <property type="entry name" value="UBC-like"/>
    <property type="match status" value="1"/>
</dbReference>
<dbReference type="GeneID" id="98116755"/>
<gene>
    <name evidence="2" type="ORF">HOO65_021122</name>
</gene>
<dbReference type="InterPro" id="IPR016135">
    <property type="entry name" value="UBQ-conjugating_enzyme/RWD"/>
</dbReference>
<feature type="region of interest" description="Disordered" evidence="1">
    <location>
        <begin position="1"/>
        <end position="182"/>
    </location>
</feature>
<feature type="compositionally biased region" description="Polar residues" evidence="1">
    <location>
        <begin position="65"/>
        <end position="106"/>
    </location>
</feature>
<dbReference type="Proteomes" id="UP001610728">
    <property type="component" value="Unassembled WGS sequence"/>
</dbReference>
<dbReference type="Gene3D" id="3.10.110.10">
    <property type="entry name" value="Ubiquitin Conjugating Enzyme"/>
    <property type="match status" value="1"/>
</dbReference>
<comment type="caution">
    <text evidence="2">The sequence shown here is derived from an EMBL/GenBank/DDBJ whole genome shotgun (WGS) entry which is preliminary data.</text>
</comment>
<feature type="compositionally biased region" description="Low complexity" evidence="1">
    <location>
        <begin position="41"/>
        <end position="54"/>
    </location>
</feature>
<reference evidence="2 3" key="1">
    <citation type="submission" date="2020-05" db="EMBL/GenBank/DDBJ databases">
        <title>Ceratocystis lukuohia genome.</title>
        <authorList>
            <person name="Harrington T.C."/>
            <person name="Kim K."/>
            <person name="Mayers C.G."/>
        </authorList>
    </citation>
    <scope>NUCLEOTIDE SEQUENCE [LARGE SCALE GENOMIC DNA]</scope>
    <source>
        <strain evidence="2 3">C4212</strain>
    </source>
</reference>
<organism evidence="2 3">
    <name type="scientific">Ceratocystis lukuohia</name>
    <dbReference type="NCBI Taxonomy" id="2019550"/>
    <lineage>
        <taxon>Eukaryota</taxon>
        <taxon>Fungi</taxon>
        <taxon>Dikarya</taxon>
        <taxon>Ascomycota</taxon>
        <taxon>Pezizomycotina</taxon>
        <taxon>Sordariomycetes</taxon>
        <taxon>Hypocreomycetidae</taxon>
        <taxon>Microascales</taxon>
        <taxon>Ceratocystidaceae</taxon>
        <taxon>Ceratocystis</taxon>
    </lineage>
</organism>
<feature type="compositionally biased region" description="Basic and acidic residues" evidence="1">
    <location>
        <begin position="1"/>
        <end position="16"/>
    </location>
</feature>
<sequence>MEYYNEKAKAEADQKTKLGAAVPKPPPPIVLPTKKETGGFPSNRISAPRIISIPPRDPPDKHPNETQPELLQKVTGTTVSTPSADTEGTSLSVPITHTSESSQGSSAAAIRVSGARQEKRNEMQPTQTSSTTGTGQHATESMGTAPGRAVSGAIRVVSRGKKVTTDRSSVKMTRSNSSGSIEPWPRIMETIAVIPPDPHRPSREGRVTLMSTQQNALSKLRSVCHGRLIKEPVFTKSYSIVDHINMVLGLNWEEFKMLRYLPVQFSLTIKACLTTACRTCTQLSSTSKLSCICGQECAVPDGCETRHGEDNNKAPPPPTNACVTGLSMLLWGLCMCDYPSEFMHEPDGPFVSKNKAVQNLLHLDKIKQKFARFREAQRNVQRNVQKRLSRFSEPADGDVLAKASAPTKQKLRPEPEISNLNIAQRLEVMVKIMQFFKRSEYHVTPLVSHMILRSNILHCVAAIIETIDPASSTVSLLQIAALDWAMALYCDEKLRDLVLLQYVTLNDKHRVKATHDCNKPPILSPQDMLGYIPYLRKSIAGRIISKAKPVATYNGKSLSRAGELCKAQELPPTHQYHTDLGLLAKDMLEEFGDKLQHDLGLIGLKRILYMRKVTRSESWSSWIFQGNNQVNKVSDVDFIKGFYFPEGFKREFEATEEATQRLLKDITQTWPRQFIIRYNEEKPDLIRVLVAGRKCSDHEGGLFEFHFMVPKCYPLYPLKAMLGIPNGVIEKPFGADVCNEINMITYGQTGSIRDDIIKMAEGIFRPVEEMPDVTTGDTAAILNSLALRYQENSALYKCVVHGMNRWFDAPETGDLGGFRIAKTHPVWGEAVNMWFLLNSRQLAQKASMIHTRLLRPWKEYDSNAKLPSSLTPVRKGVINTQITARAAERLFRLSVVWEAYLKNTQTHTTGAKGEVDGVGVGSLFVGDAAED</sequence>
<evidence type="ECO:0000313" key="3">
    <source>
        <dbReference type="Proteomes" id="UP001610728"/>
    </source>
</evidence>
<accession>A0ABR4MQQ5</accession>
<feature type="compositionally biased region" description="Polar residues" evidence="1">
    <location>
        <begin position="170"/>
        <end position="180"/>
    </location>
</feature>
<feature type="compositionally biased region" description="Low complexity" evidence="1">
    <location>
        <begin position="126"/>
        <end position="136"/>
    </location>
</feature>